<evidence type="ECO:0000256" key="2">
    <source>
        <dbReference type="ARBA" id="ARBA00022614"/>
    </source>
</evidence>
<dbReference type="InParanoid" id="B9I843"/>
<evidence type="ECO:0000256" key="5">
    <source>
        <dbReference type="ARBA" id="ARBA00022737"/>
    </source>
</evidence>
<dbReference type="FunCoup" id="B9I843">
    <property type="interactions" value="209"/>
</dbReference>
<dbReference type="OrthoDB" id="2143199at2759"/>
<keyword evidence="4 10" id="KW-0732">Signal</keyword>
<dbReference type="PANTHER" id="PTHR45631">
    <property type="entry name" value="OS07G0107800 PROTEIN-RELATED"/>
    <property type="match status" value="1"/>
</dbReference>
<protein>
    <recommendedName>
        <fullName evidence="11">Malectin-like domain-containing protein</fullName>
    </recommendedName>
</protein>
<reference evidence="12 13" key="1">
    <citation type="journal article" date="2006" name="Science">
        <title>The genome of black cottonwood, Populus trichocarpa (Torr. &amp; Gray).</title>
        <authorList>
            <person name="Tuskan G.A."/>
            <person name="Difazio S."/>
            <person name="Jansson S."/>
            <person name="Bohlmann J."/>
            <person name="Grigoriev I."/>
            <person name="Hellsten U."/>
            <person name="Putnam N."/>
            <person name="Ralph S."/>
            <person name="Rombauts S."/>
            <person name="Salamov A."/>
            <person name="Schein J."/>
            <person name="Sterck L."/>
            <person name="Aerts A."/>
            <person name="Bhalerao R.R."/>
            <person name="Bhalerao R.P."/>
            <person name="Blaudez D."/>
            <person name="Boerjan W."/>
            <person name="Brun A."/>
            <person name="Brunner A."/>
            <person name="Busov V."/>
            <person name="Campbell M."/>
            <person name="Carlson J."/>
            <person name="Chalot M."/>
            <person name="Chapman J."/>
            <person name="Chen G.L."/>
            <person name="Cooper D."/>
            <person name="Coutinho P.M."/>
            <person name="Couturier J."/>
            <person name="Covert S."/>
            <person name="Cronk Q."/>
            <person name="Cunningham R."/>
            <person name="Davis J."/>
            <person name="Degroeve S."/>
            <person name="Dejardin A."/>
            <person name="Depamphilis C."/>
            <person name="Detter J."/>
            <person name="Dirks B."/>
            <person name="Dubchak I."/>
            <person name="Duplessis S."/>
            <person name="Ehlting J."/>
            <person name="Ellis B."/>
            <person name="Gendler K."/>
            <person name="Goodstein D."/>
            <person name="Gribskov M."/>
            <person name="Grimwood J."/>
            <person name="Groover A."/>
            <person name="Gunter L."/>
            <person name="Hamberger B."/>
            <person name="Heinze B."/>
            <person name="Helariutta Y."/>
            <person name="Henrissat B."/>
            <person name="Holligan D."/>
            <person name="Holt R."/>
            <person name="Huang W."/>
            <person name="Islam-Faridi N."/>
            <person name="Jones S."/>
            <person name="Jones-Rhoades M."/>
            <person name="Jorgensen R."/>
            <person name="Joshi C."/>
            <person name="Kangasjarvi J."/>
            <person name="Karlsson J."/>
            <person name="Kelleher C."/>
            <person name="Kirkpatrick R."/>
            <person name="Kirst M."/>
            <person name="Kohler A."/>
            <person name="Kalluri U."/>
            <person name="Larimer F."/>
            <person name="Leebens-Mack J."/>
            <person name="Leple J.C."/>
            <person name="Locascio P."/>
            <person name="Lou Y."/>
            <person name="Lucas S."/>
            <person name="Martin F."/>
            <person name="Montanini B."/>
            <person name="Napoli C."/>
            <person name="Nelson D.R."/>
            <person name="Nelson C."/>
            <person name="Nieminen K."/>
            <person name="Nilsson O."/>
            <person name="Pereda V."/>
            <person name="Peter G."/>
            <person name="Philippe R."/>
            <person name="Pilate G."/>
            <person name="Poliakov A."/>
            <person name="Razumovskaya J."/>
            <person name="Richardson P."/>
            <person name="Rinaldi C."/>
            <person name="Ritland K."/>
            <person name="Rouze P."/>
            <person name="Ryaboy D."/>
            <person name="Schmutz J."/>
            <person name="Schrader J."/>
            <person name="Segerman B."/>
            <person name="Shin H."/>
            <person name="Siddiqui A."/>
            <person name="Sterky F."/>
            <person name="Terry A."/>
            <person name="Tsai C.J."/>
            <person name="Uberbacher E."/>
            <person name="Unneberg P."/>
            <person name="Vahala J."/>
            <person name="Wall K."/>
            <person name="Wessler S."/>
            <person name="Yang G."/>
            <person name="Yin T."/>
            <person name="Douglas C."/>
            <person name="Marra M."/>
            <person name="Sandberg G."/>
            <person name="Van de Peer Y."/>
            <person name="Rokhsar D."/>
        </authorList>
    </citation>
    <scope>NUCLEOTIDE SEQUENCE [LARGE SCALE GENOMIC DNA]</scope>
    <source>
        <strain evidence="13">cv. Nisqually</strain>
    </source>
</reference>
<evidence type="ECO:0000256" key="1">
    <source>
        <dbReference type="ARBA" id="ARBA00004167"/>
    </source>
</evidence>
<dbReference type="EMBL" id="CM009302">
    <property type="protein sequence ID" value="PNT06446.2"/>
    <property type="molecule type" value="Genomic_DNA"/>
</dbReference>
<dbReference type="Proteomes" id="UP000006729">
    <property type="component" value="Chromosome 13"/>
</dbReference>
<dbReference type="SUPFAM" id="SSF52058">
    <property type="entry name" value="L domain-like"/>
    <property type="match status" value="1"/>
</dbReference>
<dbReference type="FunFam" id="3.80.10.10:FF:000129">
    <property type="entry name" value="Leucine-rich repeat receptor-like kinase"/>
    <property type="match status" value="1"/>
</dbReference>
<feature type="transmembrane region" description="Helical" evidence="9">
    <location>
        <begin position="506"/>
        <end position="528"/>
    </location>
</feature>
<dbReference type="InterPro" id="IPR001611">
    <property type="entry name" value="Leu-rich_rpt"/>
</dbReference>
<dbReference type="InterPro" id="IPR032675">
    <property type="entry name" value="LRR_dom_sf"/>
</dbReference>
<name>B9I843_POPTR</name>
<dbReference type="Pfam" id="PF12819">
    <property type="entry name" value="Malectin_like"/>
    <property type="match status" value="1"/>
</dbReference>
<evidence type="ECO:0000259" key="11">
    <source>
        <dbReference type="Pfam" id="PF12819"/>
    </source>
</evidence>
<feature type="signal peptide" evidence="10">
    <location>
        <begin position="1"/>
        <end position="19"/>
    </location>
</feature>
<dbReference type="eggNOG" id="ENOG502QVXJ">
    <property type="taxonomic scope" value="Eukaryota"/>
</dbReference>
<dbReference type="Gramene" id="Potri.013G030800.1.v4.1">
    <property type="protein sequence ID" value="Potri.013G030800.1.v4.1"/>
    <property type="gene ID" value="Potri.013G030800.v4.1"/>
</dbReference>
<evidence type="ECO:0000313" key="12">
    <source>
        <dbReference type="EMBL" id="PNT06446.2"/>
    </source>
</evidence>
<feature type="compositionally biased region" description="Polar residues" evidence="8">
    <location>
        <begin position="480"/>
        <end position="496"/>
    </location>
</feature>
<dbReference type="PANTHER" id="PTHR45631:SF44">
    <property type="entry name" value="CARBOHYDRATE-BINDING PROTEIN OF THE ER PROTEIN"/>
    <property type="match status" value="1"/>
</dbReference>
<dbReference type="Pfam" id="PF00560">
    <property type="entry name" value="LRR_1"/>
    <property type="match status" value="1"/>
</dbReference>
<evidence type="ECO:0000313" key="13">
    <source>
        <dbReference type="Proteomes" id="UP000006729"/>
    </source>
</evidence>
<dbReference type="AlphaFoldDB" id="B9I843"/>
<accession>B9I843</accession>
<organism evidence="12 13">
    <name type="scientific">Populus trichocarpa</name>
    <name type="common">Western balsam poplar</name>
    <name type="synonym">Populus balsamifera subsp. trichocarpa</name>
    <dbReference type="NCBI Taxonomy" id="3694"/>
    <lineage>
        <taxon>Eukaryota</taxon>
        <taxon>Viridiplantae</taxon>
        <taxon>Streptophyta</taxon>
        <taxon>Embryophyta</taxon>
        <taxon>Tracheophyta</taxon>
        <taxon>Spermatophyta</taxon>
        <taxon>Magnoliopsida</taxon>
        <taxon>eudicotyledons</taxon>
        <taxon>Gunneridae</taxon>
        <taxon>Pentapetalae</taxon>
        <taxon>rosids</taxon>
        <taxon>fabids</taxon>
        <taxon>Malpighiales</taxon>
        <taxon>Salicaceae</taxon>
        <taxon>Saliceae</taxon>
        <taxon>Populus</taxon>
    </lineage>
</organism>
<evidence type="ECO:0000256" key="7">
    <source>
        <dbReference type="ARBA" id="ARBA00023136"/>
    </source>
</evidence>
<sequence>MASCLVFLLLAFFAFSANADVFFDCGASDTYTDGNSIEWMGDGDMFQDSQAEVVQSSKTMSPVMSTLTVFTTRKKNCYSFSENKGNPLLVRASFFYGNYDKKSSPPSFDMHIDGNDWVTVKTSLDQLVNYEVVYVSKGDTTSICLAQTQPNQFPFISALEVRNLDSKMYNYLDPNYALFLRSRVAYGAKETVRLPDDAYDRIWVPATVDSGITSVASDAITIDVVNAPDNPPQAVLQNAITISSTSDSISINPGFPDQEVSIYMNLYFSEVTQLDTTQNRSFKAYIDKKPVSDPIIPPYGEVTETFINFTASSNTSFSLAANPDSTLPPLVNAMEVFYISDRLTDGTNSKDVEGLSELQKVFSDALHEWSGDPCLPSPYTWEWISCSNDTIPRITALDLSNFDLSGELPDFSSMDALVTINLQNSSINGLIPDFLGSLPNLKELNLADNYFSGTIPPSISTNKKLKLVVSGNPNLCVSGQSCQPTSTDGTTSSSIPSGRRKKSNKLPVILGTTIPIFVIFWAIVGFIVHHKRKTAAIIAITTGQTGGAKRRSGANNMRFEAVINEINVNIQDQTTTENDNQSDPQK</sequence>
<dbReference type="OMA" id="NETIRYP"/>
<feature type="chain" id="PRO_5018147330" description="Malectin-like domain-containing protein" evidence="10">
    <location>
        <begin position="20"/>
        <end position="586"/>
    </location>
</feature>
<evidence type="ECO:0000256" key="3">
    <source>
        <dbReference type="ARBA" id="ARBA00022692"/>
    </source>
</evidence>
<evidence type="ECO:0000256" key="8">
    <source>
        <dbReference type="SAM" id="MobiDB-lite"/>
    </source>
</evidence>
<proteinExistence type="predicted"/>
<feature type="region of interest" description="Disordered" evidence="8">
    <location>
        <begin position="480"/>
        <end position="502"/>
    </location>
</feature>
<dbReference type="GO" id="GO:0016020">
    <property type="term" value="C:membrane"/>
    <property type="evidence" value="ECO:0007669"/>
    <property type="project" value="UniProtKB-SubCell"/>
</dbReference>
<keyword evidence="3 9" id="KW-0812">Transmembrane</keyword>
<evidence type="ECO:0000256" key="4">
    <source>
        <dbReference type="ARBA" id="ARBA00022729"/>
    </source>
</evidence>
<evidence type="ECO:0000256" key="9">
    <source>
        <dbReference type="SAM" id="Phobius"/>
    </source>
</evidence>
<dbReference type="Gene3D" id="3.80.10.10">
    <property type="entry name" value="Ribonuclease Inhibitor"/>
    <property type="match status" value="1"/>
</dbReference>
<dbReference type="HOGENOM" id="CLU_000288_41_5_1"/>
<keyword evidence="7 9" id="KW-0472">Membrane</keyword>
<evidence type="ECO:0000256" key="6">
    <source>
        <dbReference type="ARBA" id="ARBA00022989"/>
    </source>
</evidence>
<feature type="domain" description="Malectin-like" evidence="11">
    <location>
        <begin position="24"/>
        <end position="338"/>
    </location>
</feature>
<keyword evidence="5" id="KW-0677">Repeat</keyword>
<evidence type="ECO:0000256" key="10">
    <source>
        <dbReference type="SAM" id="SignalP"/>
    </source>
</evidence>
<keyword evidence="2" id="KW-0433">Leucine-rich repeat</keyword>
<dbReference type="InterPro" id="IPR024788">
    <property type="entry name" value="Malectin-like_Carb-bd_dom"/>
</dbReference>
<keyword evidence="13" id="KW-1185">Reference proteome</keyword>
<keyword evidence="6 9" id="KW-1133">Transmembrane helix</keyword>
<gene>
    <name evidence="12" type="ORF">POPTR_013G030800</name>
</gene>
<comment type="subcellular location">
    <subcellularLocation>
        <location evidence="1">Membrane</location>
        <topology evidence="1">Single-pass membrane protein</topology>
    </subcellularLocation>
</comment>
<dbReference type="STRING" id="3694.B9I843"/>